<dbReference type="RefSeq" id="YP_009011516.1">
    <property type="nucleotide sequence ID" value="NC_023688.1"/>
</dbReference>
<proteinExistence type="predicted"/>
<keyword evidence="3" id="KW-1185">Reference proteome</keyword>
<reference evidence="2 3" key="1">
    <citation type="journal article" date="2010" name="Virol. J.">
        <title>Genomes of the T4-related bacteriophages as windows on microbial genome evolution.</title>
        <authorList>
            <person name="Petrov V.M."/>
            <person name="Ratnayaka S."/>
            <person name="Nolan J.M."/>
            <person name="Miller E.S."/>
            <person name="Karam J.D."/>
        </authorList>
    </citation>
    <scope>NUCLEOTIDE SEQUENCE [LARGE SCALE GENOMIC DNA]</scope>
</reference>
<evidence type="ECO:0000256" key="1">
    <source>
        <dbReference type="SAM" id="Coils"/>
    </source>
</evidence>
<evidence type="ECO:0000313" key="2">
    <source>
        <dbReference type="EMBL" id="ADQ52806.1"/>
    </source>
</evidence>
<sequence>MKKERKQVFKDKKFKNFVVRMNQILFCENVTIDGKTQTRAFDGNMFSSTNLVRIASAFVAMFGTDSFFSKSLYNNVNAEYDQYEKLRPIWPSLQTSIWQYRVISPTQIALYFKSQVPEKLLNSNLGKHFSMENWGFKDGETGMRVWHCDPTQYKSRVVITVPVFGENKLFDVRTDKNSIGFDICYKNTRTENVRTLEEMSKKEVQSQDVFNIDFEKVLPGFAQLQELERVVESKSVNVKQFKQLLAQAQAQLDQAVAEQQQAYAEYHEVMLTLQPKITIMTQILDKYSFKEA</sequence>
<organism evidence="2 3">
    <name type="scientific">Aeromonas phage PX29</name>
    <dbReference type="NCBI Taxonomy" id="926067"/>
    <lineage>
        <taxon>Viruses</taxon>
        <taxon>Duplodnaviria</taxon>
        <taxon>Heunggongvirae</taxon>
        <taxon>Uroviricota</taxon>
        <taxon>Caudoviricetes</taxon>
        <taxon>Pantevenvirales</taxon>
        <taxon>Straboviridae</taxon>
        <taxon>Angelvirus</taxon>
        <taxon>Angelvirus px29</taxon>
    </lineage>
</organism>
<dbReference type="Proteomes" id="UP000008726">
    <property type="component" value="Segment"/>
</dbReference>
<feature type="coiled-coil region" evidence="1">
    <location>
        <begin position="224"/>
        <end position="265"/>
    </location>
</feature>
<protein>
    <submittedName>
        <fullName evidence="2">Uncharacterized protein</fullName>
    </submittedName>
</protein>
<evidence type="ECO:0000313" key="3">
    <source>
        <dbReference type="Proteomes" id="UP000008726"/>
    </source>
</evidence>
<dbReference type="GeneID" id="18560011"/>
<name>E5DQ20_9CAUD</name>
<gene>
    <name evidence="2" type="ORF">PX29p087</name>
</gene>
<keyword evidence="1" id="KW-0175">Coiled coil</keyword>
<dbReference type="KEGG" id="vg:18560011"/>
<dbReference type="OrthoDB" id="30088at10239"/>
<dbReference type="EMBL" id="GU396103">
    <property type="protein sequence ID" value="ADQ52806.1"/>
    <property type="molecule type" value="Genomic_DNA"/>
</dbReference>
<accession>E5DQ20</accession>